<keyword evidence="11" id="KW-1185">Reference proteome</keyword>
<feature type="domain" description="CMP/dCMP-type deaminase" evidence="9">
    <location>
        <begin position="95"/>
        <end position="213"/>
    </location>
</feature>
<evidence type="ECO:0000259" key="9">
    <source>
        <dbReference type="PROSITE" id="PS51747"/>
    </source>
</evidence>
<evidence type="ECO:0000256" key="5">
    <source>
        <dbReference type="ARBA" id="ARBA00022801"/>
    </source>
</evidence>
<dbReference type="RefSeq" id="WP_238744903.1">
    <property type="nucleotide sequence ID" value="NZ_JAKOOW010000001.1"/>
</dbReference>
<dbReference type="Pfam" id="PF04994">
    <property type="entry name" value="TfoX_C"/>
    <property type="match status" value="1"/>
</dbReference>
<sequence>MSDSAPLTTPPLAPSVVAALTALGIGSVAALRQTGADTAFLLLKAGGLSATRSVFWQLAALCEGCTPAQLSPAQRQYWQQRLDSHPPAALFPPLPEMERLMSAALAEAQKAADAGEIPVGAVVVKDGEIIAAAHNRCIASRDVSRHAEIAALAAAGQVLGNYRLAECDLYVSLEPCVMCAGAILQSRIRRLVYAADEPKTGARSLLNLFADKRLNSHTAVRGGILAGQARQMLQDFFRLRRQNGGSCSE</sequence>
<organism evidence="10 11">
    <name type="scientific">Kingella pumchi</name>
    <dbReference type="NCBI Taxonomy" id="2779506"/>
    <lineage>
        <taxon>Bacteria</taxon>
        <taxon>Pseudomonadati</taxon>
        <taxon>Pseudomonadota</taxon>
        <taxon>Betaproteobacteria</taxon>
        <taxon>Neisseriales</taxon>
        <taxon>Neisseriaceae</taxon>
        <taxon>Kingella</taxon>
    </lineage>
</organism>
<accession>A0ABS9NJN7</accession>
<keyword evidence="4 8" id="KW-0479">Metal-binding</keyword>
<evidence type="ECO:0000313" key="11">
    <source>
        <dbReference type="Proteomes" id="UP001298424"/>
    </source>
</evidence>
<dbReference type="InterPro" id="IPR016193">
    <property type="entry name" value="Cytidine_deaminase-like"/>
</dbReference>
<gene>
    <name evidence="8 10" type="primary">tadA</name>
    <name evidence="10" type="ORF">MB824_00550</name>
</gene>
<feature type="binding site" evidence="8">
    <location>
        <position position="146"/>
    </location>
    <ligand>
        <name>Zn(2+)</name>
        <dbReference type="ChEBI" id="CHEBI:29105"/>
        <note>catalytic</note>
    </ligand>
</feature>
<comment type="similarity">
    <text evidence="1">Belongs to the cytidine and deoxycytidylate deaminase family. ADAT2 subfamily.</text>
</comment>
<name>A0ABS9NJN7_9NEIS</name>
<evidence type="ECO:0000256" key="2">
    <source>
        <dbReference type="ARBA" id="ARBA00011738"/>
    </source>
</evidence>
<dbReference type="PROSITE" id="PS51747">
    <property type="entry name" value="CYT_DCMP_DEAMINASES_2"/>
    <property type="match status" value="1"/>
</dbReference>
<evidence type="ECO:0000256" key="1">
    <source>
        <dbReference type="ARBA" id="ARBA00010669"/>
    </source>
</evidence>
<dbReference type="Gene3D" id="3.40.140.10">
    <property type="entry name" value="Cytidine Deaminase, domain 2"/>
    <property type="match status" value="1"/>
</dbReference>
<dbReference type="EMBL" id="JAKOOW010000001">
    <property type="protein sequence ID" value="MCG6502997.1"/>
    <property type="molecule type" value="Genomic_DNA"/>
</dbReference>
<dbReference type="CDD" id="cd01285">
    <property type="entry name" value="nucleoside_deaminase"/>
    <property type="match status" value="1"/>
</dbReference>
<dbReference type="PANTHER" id="PTHR11079:SF202">
    <property type="entry name" value="TRNA-SPECIFIC ADENOSINE DEAMINASE"/>
    <property type="match status" value="1"/>
</dbReference>
<evidence type="ECO:0000256" key="4">
    <source>
        <dbReference type="ARBA" id="ARBA00022723"/>
    </source>
</evidence>
<dbReference type="PROSITE" id="PS00903">
    <property type="entry name" value="CYT_DCMP_DEAMINASES_1"/>
    <property type="match status" value="1"/>
</dbReference>
<comment type="subunit">
    <text evidence="2 8">Homodimer.</text>
</comment>
<proteinExistence type="inferred from homology"/>
<dbReference type="GO" id="GO:0052717">
    <property type="term" value="F:tRNA-specific adenosine-34 deaminase activity"/>
    <property type="evidence" value="ECO:0007669"/>
    <property type="project" value="UniProtKB-EC"/>
</dbReference>
<protein>
    <recommendedName>
        <fullName evidence="8">tRNA-specific adenosine deaminase</fullName>
        <ecNumber evidence="8">3.5.4.33</ecNumber>
    </recommendedName>
</protein>
<dbReference type="NCBIfam" id="NF008113">
    <property type="entry name" value="PRK10860.1"/>
    <property type="match status" value="1"/>
</dbReference>
<evidence type="ECO:0000256" key="7">
    <source>
        <dbReference type="ARBA" id="ARBA00048045"/>
    </source>
</evidence>
<dbReference type="InterPro" id="IPR016192">
    <property type="entry name" value="APOBEC/CMP_deaminase_Zn-bd"/>
</dbReference>
<dbReference type="InterPro" id="IPR058535">
    <property type="entry name" value="MafB19-deam"/>
</dbReference>
<comment type="caution">
    <text evidence="10">The sequence shown here is derived from an EMBL/GenBank/DDBJ whole genome shotgun (WGS) entry which is preliminary data.</text>
</comment>
<feature type="binding site" evidence="8">
    <location>
        <position position="179"/>
    </location>
    <ligand>
        <name>Zn(2+)</name>
        <dbReference type="ChEBI" id="CHEBI:29105"/>
        <note>catalytic</note>
    </ligand>
</feature>
<evidence type="ECO:0000256" key="8">
    <source>
        <dbReference type="HAMAP-Rule" id="MF_00972"/>
    </source>
</evidence>
<feature type="binding site" evidence="8">
    <location>
        <position position="176"/>
    </location>
    <ligand>
        <name>Zn(2+)</name>
        <dbReference type="ChEBI" id="CHEBI:29105"/>
        <note>catalytic</note>
    </ligand>
</feature>
<evidence type="ECO:0000256" key="6">
    <source>
        <dbReference type="ARBA" id="ARBA00022833"/>
    </source>
</evidence>
<comment type="cofactor">
    <cofactor evidence="8">
        <name>Zn(2+)</name>
        <dbReference type="ChEBI" id="CHEBI:29105"/>
    </cofactor>
    <text evidence="8">Binds 1 zinc ion per subunit.</text>
</comment>
<dbReference type="InterPro" id="IPR002125">
    <property type="entry name" value="CMP_dCMP_dom"/>
</dbReference>
<dbReference type="Pfam" id="PF14437">
    <property type="entry name" value="MafB19-deam"/>
    <property type="match status" value="1"/>
</dbReference>
<dbReference type="InterPro" id="IPR007077">
    <property type="entry name" value="TfoX_C"/>
</dbReference>
<dbReference type="Gene3D" id="1.10.150.20">
    <property type="entry name" value="5' to 3' exonuclease, C-terminal subdomain"/>
    <property type="match status" value="1"/>
</dbReference>
<dbReference type="InterPro" id="IPR028883">
    <property type="entry name" value="tRNA_aden_deaminase"/>
</dbReference>
<dbReference type="PANTHER" id="PTHR11079">
    <property type="entry name" value="CYTOSINE DEAMINASE FAMILY MEMBER"/>
    <property type="match status" value="1"/>
</dbReference>
<keyword evidence="3 8" id="KW-0819">tRNA processing</keyword>
<dbReference type="Proteomes" id="UP001298424">
    <property type="component" value="Unassembled WGS sequence"/>
</dbReference>
<dbReference type="EC" id="3.5.4.33" evidence="8"/>
<keyword evidence="6 8" id="KW-0862">Zinc</keyword>
<feature type="active site" description="Proton donor" evidence="8">
    <location>
        <position position="148"/>
    </location>
</feature>
<evidence type="ECO:0000313" key="10">
    <source>
        <dbReference type="EMBL" id="MCG6502997.1"/>
    </source>
</evidence>
<dbReference type="HAMAP" id="MF_00972">
    <property type="entry name" value="tRNA_aden_deaminase"/>
    <property type="match status" value="1"/>
</dbReference>
<comment type="catalytic activity">
    <reaction evidence="7 8">
        <text>adenosine(34) in tRNA + H2O + H(+) = inosine(34) in tRNA + NH4(+)</text>
        <dbReference type="Rhea" id="RHEA:43168"/>
        <dbReference type="Rhea" id="RHEA-COMP:10373"/>
        <dbReference type="Rhea" id="RHEA-COMP:10374"/>
        <dbReference type="ChEBI" id="CHEBI:15377"/>
        <dbReference type="ChEBI" id="CHEBI:15378"/>
        <dbReference type="ChEBI" id="CHEBI:28938"/>
        <dbReference type="ChEBI" id="CHEBI:74411"/>
        <dbReference type="ChEBI" id="CHEBI:82852"/>
        <dbReference type="EC" id="3.5.4.33"/>
    </reaction>
</comment>
<dbReference type="SUPFAM" id="SSF53927">
    <property type="entry name" value="Cytidine deaminase-like"/>
    <property type="match status" value="1"/>
</dbReference>
<reference evidence="10 11" key="1">
    <citation type="submission" date="2022-02" db="EMBL/GenBank/DDBJ databases">
        <title>Genome sequence data of Kingella unionensis sp. nov. strain CICC 24913 (CCUG 75125).</title>
        <authorList>
            <person name="Xiao M."/>
        </authorList>
    </citation>
    <scope>NUCLEOTIDE SEQUENCE [LARGE SCALE GENOMIC DNA]</scope>
    <source>
        <strain evidence="10 11">CICC 24913</strain>
    </source>
</reference>
<evidence type="ECO:0000256" key="3">
    <source>
        <dbReference type="ARBA" id="ARBA00022694"/>
    </source>
</evidence>
<comment type="function">
    <text evidence="8">Catalyzes the deamination of adenosine to inosine at the wobble position 34 of tRNA(Arg2).</text>
</comment>
<keyword evidence="5 8" id="KW-0378">Hydrolase</keyword>